<organism evidence="3 4">
    <name type="scientific">Fusarium mangiferae</name>
    <name type="common">Mango malformation disease fungus</name>
    <dbReference type="NCBI Taxonomy" id="192010"/>
    <lineage>
        <taxon>Eukaryota</taxon>
        <taxon>Fungi</taxon>
        <taxon>Dikarya</taxon>
        <taxon>Ascomycota</taxon>
        <taxon>Pezizomycotina</taxon>
        <taxon>Sordariomycetes</taxon>
        <taxon>Hypocreomycetidae</taxon>
        <taxon>Hypocreales</taxon>
        <taxon>Nectriaceae</taxon>
        <taxon>Fusarium</taxon>
        <taxon>Fusarium fujikuroi species complex</taxon>
    </lineage>
</organism>
<proteinExistence type="predicted"/>
<dbReference type="PROSITE" id="PS50157">
    <property type="entry name" value="ZINC_FINGER_C2H2_2"/>
    <property type="match status" value="2"/>
</dbReference>
<sequence>MDGHDDHRGPKDWPHLALSVHSKSEYWPHLPLSVSSELETNDLPTEEEHVDEICAQVPTFMFLPLTLTQHRKKPKYVALQYTTIDIETVPESSTETIEAIEYQEKWETDVVGWFKKSNYEPLRHKTLDSEPVFDCEHGIERFAAYGRLDHEIYAWNMRQELKDSPATLSRHHWVFELFTFCMACDRYFHHAQQHECDRNCTQCGKNVHGDLNLSRHQTSHNDQPLRGHDWCGQEVRVAYNLHLLGYRVGDISKEIPWRSEMALKAVIKKPIYGCLVCHKMFVNRKTLNSHSKERHGATQKQTQHHCYKCGEVHELEGWDACLGKQHRLYLGDRAEMDTFYEMQLRFLTQNDSSDSLELGLMVGAAHMERYKFLSALCTLLINIRGVGTLERKMIAQMQRVAQREEEFVLQGKGVIDVSSGNLEWYRTLRSKAPGGGKRPFLSATEMGLAV</sequence>
<dbReference type="VEuPathDB" id="FungiDB:FMAN_15509"/>
<accession>A0A1L7UP96</accession>
<keyword evidence="4" id="KW-1185">Reference proteome</keyword>
<dbReference type="InterPro" id="IPR013087">
    <property type="entry name" value="Znf_C2H2_type"/>
</dbReference>
<comment type="caution">
    <text evidence="3">The sequence shown here is derived from an EMBL/GenBank/DDBJ whole genome shotgun (WGS) entry which is preliminary data.</text>
</comment>
<keyword evidence="1" id="KW-0863">Zinc-finger</keyword>
<dbReference type="RefSeq" id="XP_041691606.1">
    <property type="nucleotide sequence ID" value="XM_041826327.1"/>
</dbReference>
<protein>
    <recommendedName>
        <fullName evidence="2">C2H2-type domain-containing protein</fullName>
    </recommendedName>
</protein>
<keyword evidence="1" id="KW-0479">Metal-binding</keyword>
<evidence type="ECO:0000256" key="1">
    <source>
        <dbReference type="PROSITE-ProRule" id="PRU00042"/>
    </source>
</evidence>
<dbReference type="GeneID" id="65094749"/>
<dbReference type="AlphaFoldDB" id="A0A1L7UP96"/>
<dbReference type="PROSITE" id="PS00028">
    <property type="entry name" value="ZINC_FINGER_C2H2_1"/>
    <property type="match status" value="2"/>
</dbReference>
<dbReference type="GO" id="GO:0008270">
    <property type="term" value="F:zinc ion binding"/>
    <property type="evidence" value="ECO:0007669"/>
    <property type="project" value="UniProtKB-KW"/>
</dbReference>
<evidence type="ECO:0000313" key="3">
    <source>
        <dbReference type="EMBL" id="CVL09351.1"/>
    </source>
</evidence>
<dbReference type="SMART" id="SM00355">
    <property type="entry name" value="ZnF_C2H2"/>
    <property type="match status" value="2"/>
</dbReference>
<dbReference type="Proteomes" id="UP000184255">
    <property type="component" value="Unassembled WGS sequence"/>
</dbReference>
<evidence type="ECO:0000259" key="2">
    <source>
        <dbReference type="PROSITE" id="PS50157"/>
    </source>
</evidence>
<feature type="domain" description="C2H2-type" evidence="2">
    <location>
        <begin position="198"/>
        <end position="225"/>
    </location>
</feature>
<dbReference type="EMBL" id="FCQH01000044">
    <property type="protein sequence ID" value="CVL09351.1"/>
    <property type="molecule type" value="Genomic_DNA"/>
</dbReference>
<reference evidence="4" key="1">
    <citation type="journal article" date="2016" name="Genome Biol. Evol.">
        <title>Comparative 'omics' of the Fusarium fujikuroi species complex highlights differences in genetic potential and metabolite synthesis.</title>
        <authorList>
            <person name="Niehaus E.-M."/>
            <person name="Muensterkoetter M."/>
            <person name="Proctor R.H."/>
            <person name="Brown D.W."/>
            <person name="Sharon A."/>
            <person name="Idan Y."/>
            <person name="Oren-Young L."/>
            <person name="Sieber C.M."/>
            <person name="Novak O."/>
            <person name="Pencik A."/>
            <person name="Tarkowska D."/>
            <person name="Hromadova K."/>
            <person name="Freeman S."/>
            <person name="Maymon M."/>
            <person name="Elazar M."/>
            <person name="Youssef S.A."/>
            <person name="El-Shabrawy E.S.M."/>
            <person name="Shalaby A.B.A."/>
            <person name="Houterman P."/>
            <person name="Brock N.L."/>
            <person name="Burkhardt I."/>
            <person name="Tsavkelova E.A."/>
            <person name="Dickschat J.S."/>
            <person name="Galuszka P."/>
            <person name="Gueldener U."/>
            <person name="Tudzynski B."/>
        </authorList>
    </citation>
    <scope>NUCLEOTIDE SEQUENCE [LARGE SCALE GENOMIC DNA]</scope>
    <source>
        <strain evidence="4">MRC7560</strain>
    </source>
</reference>
<evidence type="ECO:0000313" key="4">
    <source>
        <dbReference type="Proteomes" id="UP000184255"/>
    </source>
</evidence>
<feature type="domain" description="C2H2-type" evidence="2">
    <location>
        <begin position="272"/>
        <end position="300"/>
    </location>
</feature>
<keyword evidence="1" id="KW-0862">Zinc</keyword>
<gene>
    <name evidence="3" type="ORF">FMAN_15509</name>
</gene>
<name>A0A1L7UP96_FUSMA</name>